<dbReference type="PANTHER" id="PTHR34399">
    <property type="entry name" value="AVIDIN-RELATED"/>
    <property type="match status" value="1"/>
</dbReference>
<dbReference type="SUPFAM" id="SSF50876">
    <property type="entry name" value="Avidin/streptavidin"/>
    <property type="match status" value="1"/>
</dbReference>
<evidence type="ECO:0000256" key="3">
    <source>
        <dbReference type="ARBA" id="ARBA00022525"/>
    </source>
</evidence>
<dbReference type="Proteomes" id="UP000694380">
    <property type="component" value="Unplaced"/>
</dbReference>
<dbReference type="PROSITE" id="PS51326">
    <property type="entry name" value="AVIDIN_2"/>
    <property type="match status" value="1"/>
</dbReference>
<dbReference type="GO" id="GO:0005576">
    <property type="term" value="C:extracellular region"/>
    <property type="evidence" value="ECO:0007669"/>
    <property type="project" value="UniProtKB-SubCell"/>
</dbReference>
<organism evidence="10 11">
    <name type="scientific">Chrysemys picta bellii</name>
    <name type="common">Western painted turtle</name>
    <name type="synonym">Emys bellii</name>
    <dbReference type="NCBI Taxonomy" id="8478"/>
    <lineage>
        <taxon>Eukaryota</taxon>
        <taxon>Metazoa</taxon>
        <taxon>Chordata</taxon>
        <taxon>Craniata</taxon>
        <taxon>Vertebrata</taxon>
        <taxon>Euteleostomi</taxon>
        <taxon>Archelosauria</taxon>
        <taxon>Testudinata</taxon>
        <taxon>Testudines</taxon>
        <taxon>Cryptodira</taxon>
        <taxon>Durocryptodira</taxon>
        <taxon>Testudinoidea</taxon>
        <taxon>Emydidae</taxon>
        <taxon>Chrysemys</taxon>
    </lineage>
</organism>
<evidence type="ECO:0008006" key="12">
    <source>
        <dbReference type="Google" id="ProtNLM"/>
    </source>
</evidence>
<feature type="disulfide bond" evidence="8">
    <location>
        <begin position="73"/>
        <end position="151"/>
    </location>
</feature>
<reference evidence="10" key="1">
    <citation type="submission" date="2025-08" db="UniProtKB">
        <authorList>
            <consortium name="Ensembl"/>
        </authorList>
    </citation>
    <scope>IDENTIFICATION</scope>
</reference>
<proteinExistence type="inferred from homology"/>
<sequence length="188" mass="20135">MTGIQSKTGLQAQTTGPPSVRSIWGSQGIPAPPPPPSGGQSNLSLPPISPPSFQNSAFSDPSHSLCSVSRAKCILTGTWQNDLGSNMTISAVNEAGQFYGSYLTTVSAAEKPILVSPLNGSQHIDDMGQPTFGFTVTWSFSDSTTVFVGQCFVDDHGEETLQTMWLLREKVKSAEDNWKATTGDRHWS</sequence>
<evidence type="ECO:0000256" key="4">
    <source>
        <dbReference type="ARBA" id="ARBA00022729"/>
    </source>
</evidence>
<dbReference type="Gene3D" id="2.40.128.30">
    <property type="entry name" value="Avidin-like"/>
    <property type="match status" value="1"/>
</dbReference>
<keyword evidence="6" id="KW-0325">Glycoprotein</keyword>
<comment type="subcellular location">
    <subcellularLocation>
        <location evidence="1">Secreted</location>
    </subcellularLocation>
</comment>
<keyword evidence="11" id="KW-1185">Reference proteome</keyword>
<dbReference type="PRINTS" id="PR00709">
    <property type="entry name" value="AVIDIN"/>
</dbReference>
<keyword evidence="4" id="KW-0732">Signal</keyword>
<dbReference type="Pfam" id="PF01382">
    <property type="entry name" value="Avidin"/>
    <property type="match status" value="1"/>
</dbReference>
<dbReference type="InterPro" id="IPR051764">
    <property type="entry name" value="Avidin/Streptavidin-rel"/>
</dbReference>
<evidence type="ECO:0000256" key="5">
    <source>
        <dbReference type="ARBA" id="ARBA00023157"/>
    </source>
</evidence>
<dbReference type="InterPro" id="IPR005469">
    <property type="entry name" value="Avidin"/>
</dbReference>
<dbReference type="AlphaFoldDB" id="A0A8C3FKP9"/>
<keyword evidence="3" id="KW-0964">Secreted</keyword>
<evidence type="ECO:0000313" key="11">
    <source>
        <dbReference type="Proteomes" id="UP000694380"/>
    </source>
</evidence>
<evidence type="ECO:0000256" key="8">
    <source>
        <dbReference type="PIRSR" id="PIRSR605468-51"/>
    </source>
</evidence>
<evidence type="ECO:0000256" key="2">
    <source>
        <dbReference type="ARBA" id="ARBA00006297"/>
    </source>
</evidence>
<dbReference type="GeneTree" id="ENSGT00390000001847"/>
<dbReference type="GO" id="GO:0009374">
    <property type="term" value="F:biotin binding"/>
    <property type="evidence" value="ECO:0007669"/>
    <property type="project" value="InterPro"/>
</dbReference>
<comment type="similarity">
    <text evidence="2">Belongs to the avidin/streptavidin family.</text>
</comment>
<reference evidence="10" key="2">
    <citation type="submission" date="2025-09" db="UniProtKB">
        <authorList>
            <consortium name="Ensembl"/>
        </authorList>
    </citation>
    <scope>IDENTIFICATION</scope>
</reference>
<name>A0A8C3FKP9_CHRPI</name>
<evidence type="ECO:0000256" key="9">
    <source>
        <dbReference type="SAM" id="MobiDB-lite"/>
    </source>
</evidence>
<feature type="compositionally biased region" description="Polar residues" evidence="9">
    <location>
        <begin position="1"/>
        <end position="17"/>
    </location>
</feature>
<keyword evidence="7" id="KW-0092">Biotin</keyword>
<dbReference type="InterPro" id="IPR005468">
    <property type="entry name" value="Avidin/str"/>
</dbReference>
<evidence type="ECO:0000313" key="10">
    <source>
        <dbReference type="Ensembl" id="ENSCPBP00000008047.1"/>
    </source>
</evidence>
<keyword evidence="5 8" id="KW-1015">Disulfide bond</keyword>
<evidence type="ECO:0000256" key="1">
    <source>
        <dbReference type="ARBA" id="ARBA00004613"/>
    </source>
</evidence>
<protein>
    <recommendedName>
        <fullName evidence="12">Avidin</fullName>
    </recommendedName>
</protein>
<feature type="region of interest" description="Disordered" evidence="9">
    <location>
        <begin position="1"/>
        <end position="56"/>
    </location>
</feature>
<evidence type="ECO:0000256" key="7">
    <source>
        <dbReference type="ARBA" id="ARBA00023267"/>
    </source>
</evidence>
<accession>A0A8C3FKP9</accession>
<evidence type="ECO:0000256" key="6">
    <source>
        <dbReference type="ARBA" id="ARBA00023180"/>
    </source>
</evidence>
<dbReference type="PANTHER" id="PTHR34399:SF3">
    <property type="entry name" value="AVID PROTEIN-RELATED"/>
    <property type="match status" value="1"/>
</dbReference>
<dbReference type="InterPro" id="IPR036896">
    <property type="entry name" value="Avidin-like_sf"/>
</dbReference>
<dbReference type="Ensembl" id="ENSCPBT00000009687.1">
    <property type="protein sequence ID" value="ENSCPBP00000008047.1"/>
    <property type="gene ID" value="ENSCPBG00000006286.1"/>
</dbReference>